<evidence type="ECO:0000313" key="9">
    <source>
        <dbReference type="EMBL" id="CUN50223.1"/>
    </source>
</evidence>
<feature type="transmembrane region" description="Helical" evidence="8">
    <location>
        <begin position="68"/>
        <end position="90"/>
    </location>
</feature>
<protein>
    <submittedName>
        <fullName evidence="9">Transport of quorum-sensing signal protein</fullName>
    </submittedName>
</protein>
<gene>
    <name evidence="9" type="primary">tqsA</name>
    <name evidence="9" type="ORF">ERS852473_00352</name>
</gene>
<evidence type="ECO:0000256" key="5">
    <source>
        <dbReference type="ARBA" id="ARBA00022692"/>
    </source>
</evidence>
<evidence type="ECO:0000256" key="3">
    <source>
        <dbReference type="ARBA" id="ARBA00022448"/>
    </source>
</evidence>
<dbReference type="InterPro" id="IPR002549">
    <property type="entry name" value="AI-2E-like"/>
</dbReference>
<feature type="transmembrane region" description="Helical" evidence="8">
    <location>
        <begin position="239"/>
        <end position="258"/>
    </location>
</feature>
<feature type="transmembrane region" description="Helical" evidence="8">
    <location>
        <begin position="207"/>
        <end position="233"/>
    </location>
</feature>
<sequence>MKFSANKYIRYFIIVMLVSIIIFLYCRFLFIREVVTIILVAFILAYALKPICNYFCKKSNLNRNIISIILLSSIFLAVFLIAISIIPQILNDDILNNVEGFINNLNNNQFLVDSNFISGFGNKIYDKINASILVYSSKLSEIMKILSRNLIAIIIVPIVAYYFLAHGKYLSDKIMLIFPVSQREIIKSFMNDIDKVLSRYVLSQIELSVIVIIMTFILLTVLGIRFALILAIINGLFNIIPYFGPILGMIPALAIALVSNPLKCILTFIGLGAIQQIEGNFIAPQVTASSTDIHPLIIIILLVLGEKLGGIIGMILIIPLFVILKVVYDDLDYYLF</sequence>
<feature type="transmembrane region" description="Helical" evidence="8">
    <location>
        <begin position="12"/>
        <end position="31"/>
    </location>
</feature>
<evidence type="ECO:0000256" key="8">
    <source>
        <dbReference type="SAM" id="Phobius"/>
    </source>
</evidence>
<feature type="transmembrane region" description="Helical" evidence="8">
    <location>
        <begin position="37"/>
        <end position="56"/>
    </location>
</feature>
<comment type="caution">
    <text evidence="9">The sequence shown here is derived from an EMBL/GenBank/DDBJ whole genome shotgun (WGS) entry which is preliminary data.</text>
</comment>
<evidence type="ECO:0000256" key="6">
    <source>
        <dbReference type="ARBA" id="ARBA00022989"/>
    </source>
</evidence>
<dbReference type="RefSeq" id="WP_055257241.1">
    <property type="nucleotide sequence ID" value="NZ_BCMV01000062.1"/>
</dbReference>
<evidence type="ECO:0000313" key="10">
    <source>
        <dbReference type="Proteomes" id="UP000095488"/>
    </source>
</evidence>
<name>A0ABP2AMB1_SARVE</name>
<evidence type="ECO:0000256" key="4">
    <source>
        <dbReference type="ARBA" id="ARBA00022475"/>
    </source>
</evidence>
<keyword evidence="10" id="KW-1185">Reference proteome</keyword>
<organism evidence="9 10">
    <name type="scientific">Sarcina ventriculi</name>
    <name type="common">Clostridium ventriculi</name>
    <dbReference type="NCBI Taxonomy" id="1267"/>
    <lineage>
        <taxon>Bacteria</taxon>
        <taxon>Bacillati</taxon>
        <taxon>Bacillota</taxon>
        <taxon>Clostridia</taxon>
        <taxon>Eubacteriales</taxon>
        <taxon>Clostridiaceae</taxon>
        <taxon>Sarcina</taxon>
    </lineage>
</organism>
<dbReference type="EMBL" id="CYZR01000001">
    <property type="protein sequence ID" value="CUN50223.1"/>
    <property type="molecule type" value="Genomic_DNA"/>
</dbReference>
<dbReference type="PANTHER" id="PTHR21716:SF53">
    <property type="entry name" value="PERMEASE PERM-RELATED"/>
    <property type="match status" value="1"/>
</dbReference>
<keyword evidence="5 8" id="KW-0812">Transmembrane</keyword>
<keyword evidence="6 8" id="KW-1133">Transmembrane helix</keyword>
<feature type="transmembrane region" description="Helical" evidence="8">
    <location>
        <begin position="145"/>
        <end position="165"/>
    </location>
</feature>
<dbReference type="Pfam" id="PF01594">
    <property type="entry name" value="AI-2E_transport"/>
    <property type="match status" value="1"/>
</dbReference>
<keyword evidence="3" id="KW-0813">Transport</keyword>
<dbReference type="Proteomes" id="UP000095488">
    <property type="component" value="Unassembled WGS sequence"/>
</dbReference>
<dbReference type="PANTHER" id="PTHR21716">
    <property type="entry name" value="TRANSMEMBRANE PROTEIN"/>
    <property type="match status" value="1"/>
</dbReference>
<proteinExistence type="inferred from homology"/>
<keyword evidence="4" id="KW-1003">Cell membrane</keyword>
<comment type="similarity">
    <text evidence="2">Belongs to the autoinducer-2 exporter (AI-2E) (TC 2.A.86) family.</text>
</comment>
<evidence type="ECO:0000256" key="1">
    <source>
        <dbReference type="ARBA" id="ARBA00004651"/>
    </source>
</evidence>
<evidence type="ECO:0000256" key="7">
    <source>
        <dbReference type="ARBA" id="ARBA00023136"/>
    </source>
</evidence>
<keyword evidence="7 8" id="KW-0472">Membrane</keyword>
<comment type="subcellular location">
    <subcellularLocation>
        <location evidence="1">Cell membrane</location>
        <topology evidence="1">Multi-pass membrane protein</topology>
    </subcellularLocation>
</comment>
<accession>A0ABP2AMB1</accession>
<reference evidence="9 10" key="1">
    <citation type="submission" date="2015-09" db="EMBL/GenBank/DDBJ databases">
        <authorList>
            <consortium name="Pathogen Informatics"/>
            <person name="Wu L."/>
            <person name="Ma J."/>
        </authorList>
    </citation>
    <scope>NUCLEOTIDE SEQUENCE [LARGE SCALE GENOMIC DNA]</scope>
    <source>
        <strain evidence="9 10">2789STDY5834858</strain>
    </source>
</reference>
<evidence type="ECO:0000256" key="2">
    <source>
        <dbReference type="ARBA" id="ARBA00009773"/>
    </source>
</evidence>